<dbReference type="Pfam" id="PF16197">
    <property type="entry name" value="KAsynt_C_assoc"/>
    <property type="match status" value="1"/>
</dbReference>
<evidence type="ECO:0000256" key="3">
    <source>
        <dbReference type="ARBA" id="ARBA00022679"/>
    </source>
</evidence>
<dbReference type="Pfam" id="PF21089">
    <property type="entry name" value="PKS_DH_N"/>
    <property type="match status" value="1"/>
</dbReference>
<evidence type="ECO:0000259" key="9">
    <source>
        <dbReference type="PROSITE" id="PS50075"/>
    </source>
</evidence>
<keyword evidence="6" id="KW-0511">Multifunctional enzyme</keyword>
<dbReference type="SUPFAM" id="SSF55048">
    <property type="entry name" value="Probable ACP-binding domain of malonyl-CoA ACP transacylase"/>
    <property type="match status" value="1"/>
</dbReference>
<dbReference type="InterPro" id="IPR016039">
    <property type="entry name" value="Thiolase-like"/>
</dbReference>
<dbReference type="InterPro" id="IPR049551">
    <property type="entry name" value="PKS_DH_C"/>
</dbReference>
<dbReference type="SMART" id="SM00826">
    <property type="entry name" value="PKS_DH"/>
    <property type="match status" value="1"/>
</dbReference>
<dbReference type="InterPro" id="IPR006162">
    <property type="entry name" value="Ppantetheine_attach_site"/>
</dbReference>
<dbReference type="InterPro" id="IPR056501">
    <property type="entry name" value="NAD-bd_HRPKS_sdrA"/>
</dbReference>
<dbReference type="InterPro" id="IPR050091">
    <property type="entry name" value="PKS_NRPS_Biosynth_Enz"/>
</dbReference>
<dbReference type="InterPro" id="IPR016036">
    <property type="entry name" value="Malonyl_transacylase_ACP-bd"/>
</dbReference>
<dbReference type="CDD" id="cd05195">
    <property type="entry name" value="enoyl_red"/>
    <property type="match status" value="1"/>
</dbReference>
<evidence type="ECO:0000256" key="8">
    <source>
        <dbReference type="PROSITE-ProRule" id="PRU01363"/>
    </source>
</evidence>
<dbReference type="InterPro" id="IPR020841">
    <property type="entry name" value="PKS_Beta-ketoAc_synthase_dom"/>
</dbReference>
<dbReference type="InterPro" id="IPR014043">
    <property type="entry name" value="Acyl_transferase_dom"/>
</dbReference>
<feature type="active site" description="Proton donor; for dehydratase activity" evidence="8">
    <location>
        <position position="1052"/>
    </location>
</feature>
<dbReference type="InterPro" id="IPR011032">
    <property type="entry name" value="GroES-like_sf"/>
</dbReference>
<dbReference type="SUPFAM" id="SSF53901">
    <property type="entry name" value="Thiolase-like"/>
    <property type="match status" value="1"/>
</dbReference>
<sequence length="2270" mass="249330">MDPEQRKLLEVVFECFENAGTTLDDVSGASVGCYVGKFTYDYLTIQNKDPEYMHRYHATGMSTSILANRVSHVFNLQGPSLVLDTACSSALYCLHTACAALNADECESAIVAGANLIQSPEQHIATMKAGVLSPTSTCHTFDIAADGYGRGESVGALYIKKLSKAVHDGDTIRAIIRATAVNSNGNTPGITLPSAAMQEAVIRKSYERAGLSPDDTDYVECHGTGTQVGDAIEVEALSRVFRRSTDLPLLIGSIKPSVGHSEAASAISSIIKVVLALEKGEIPATYGVNKVNPKIKTHEWNMRIVTEKIKWPEKHPAQFRRAGVNSFGFGGANAELMRNKHAILEAADNHLASDYTTNMKSLSSSRLMLLPFSAKNRSSLESRVCDLSQECHRRVEILDLAYTLGERRTNFAVRGYVLASQHTLENDVQLHRLRTLAGRSDISPQSLAFVFTGQGAQWPQMGLELIHQVLSFRETIRKLDGVLQALSSPPDWTIQGIISDPEATSKIGRAAYSQPVCTAIQVALVQLLAEWGVKPKHVIGHSSGEICAAYAAGQLSAEQAILVAYLRGQACAQVQTRGAMLAVGASQEDAMHAIDVLGIGDKVQVACVNSPENVTLSGDCSEISRLREHFKTHNVFARELRTDGKAYHSHHMTVIGQDYEESLAAAMKLAPPAEKSTCAPEWTSTVTGSLVNSNIDYRYWRKNLESTVQFSAAVKQVAKKSSLHFIEIGPHPVLELPIKQILSSLRIDESGLLYSHTLSRGQSSVQTLLQLMGDLFLHHHKVPFSSINHVASSPKLGDSERHGKLLTSFPKYRWKYPKTLWKESRLSEEFRNRKYKRHDILGSRILGTSGNSASWRNILKAKDLAWLNDHKLDGSIVFPASGYIAMAIEAVYQLEDLDLSKLPPIHLQNIKISKALVLSEEGSDLGVEISTNLHPVLSSSIPDSGKCWQFSVTSILRGETTTHADGQINLQHSLESMHGELSTRYTEFEQHSVRSWYDRMSQVGLEFTGPFRSLFEISHPKERDSRHTRAMTHPYPGLNGDSGYLLHPATIDGILHTALIATADGTLKDFRIRIPVHIESISIQIPQSYRSDESLVIHSVAEPVGIDSMRGAVEVSSQRHGILMVVKNCRLVTPFQGKAREMSERHPMLRVSWKPDITRIEQEYSNVFPAYLDQSSLKQIPTHDTNVQELLAALDLMAHKNPALRVSELGNENDEISGEFLDCLHFNTAFKRCKTYARSTIVDDVAVTSRHIKFPVLDQYGFGKSTSTKEGSFDLLILWASKHFVNVHLEKIRQVLSAGGGILGHFSSFQISELKSQGFVVTSLTGQDATPLCIARKNVLRASGSGKSISKSSNVVIVERNTQHPLNNLLVAHLSQKFGQLIERIHFDDLARDQLVPGSTVISTVELERPFLSTMTNEELASVKKITDSATHIIWITGGGLLTGTRPDFAVVSGLSRAIMLEQPALKFATLDVDDSQTGLDRTISNCMYVVDQILSENTLDFEFVQSQGTLHISRFTPEKALNSAFRQKQGFETIQLPLEDASPCQLAFEKPGELDTAYFKRVETDEQELRVGDVEISIRSIELDMEAMDVLGGKIDSESGKMMLQTTGTVAKVGASVTDIKPGDRVVSLAPGHISTQARVPEWACIKLYKEEISWAELPVLTARSTALHVFHQCARIGPGDSILIMSGASDFGISATQVARRASAEVFSVAHSQDDEEFLVQDLAVPRANVFRSDNPTFVAEILNATKQNGVQLILSSPNDHLPPTIWQALADFGTIIEVGERHVGSLGASLSLSVPSRSVSFLAFSMWDLFNSENKKHKRVWTKYERQISKRAFDIAELTQAFQYIKSSTRHGNVTITMNSPRSPVKLTSKLVLPFKYSSSFNPEKTYLLIGCLGGLGRSMSKWMFTRGARKFLFMGRSGLERAVARSFVADLKAKGAEVTVVKGDVANFSDVTNAVSLVNGPLGGVIQAAMGLSESLFTSITHQQWHTAMTPKVLGTWNVHNAIKDKEDELDFFLMTSSISGSVGVATETNYCASNYFLDVFARYRRSTGLTAKSIGLGMISQIGYLHEHPDIQNGLTLKGVSAIDADDFLQIIDAALSTPPTDVSDPEPDELCRSHMLTGLEPIGLNKLRQRGFEGIPATFDDPRAALLNDALAGGSDGTNNVLASGLPADLMKAIQDGEPVFESVLALIAKQFSNFLLTPVDNLDTTKPLAGFGMDSMLAAAIRSWFYRKFKLDVAFMTLLSQTLSIRDLATNVTEHVLKQFHEK</sequence>
<reference evidence="12" key="1">
    <citation type="submission" date="2019-08" db="EMBL/GenBank/DDBJ databases">
        <title>Exogenous carbon and light sources induced a secondary metabolite, cristazarin, in a lichen-forming fungus Cladonia metacorallifera.</title>
        <authorList>
            <person name="Kim J.A."/>
            <person name="Kim S."/>
            <person name="Park S.-Y."/>
            <person name="Hur J.-S."/>
        </authorList>
    </citation>
    <scope>NUCLEOTIDE SEQUENCE</scope>
</reference>
<keyword evidence="1" id="KW-0596">Phosphopantetheine</keyword>
<dbReference type="InterPro" id="IPR020807">
    <property type="entry name" value="PKS_DH"/>
</dbReference>
<dbReference type="PANTHER" id="PTHR43775">
    <property type="entry name" value="FATTY ACID SYNTHASE"/>
    <property type="match status" value="1"/>
</dbReference>
<dbReference type="InterPro" id="IPR049900">
    <property type="entry name" value="PKS_mFAS_DH"/>
</dbReference>
<feature type="domain" description="Carrier" evidence="9">
    <location>
        <begin position="2184"/>
        <end position="2263"/>
    </location>
</feature>
<dbReference type="InterPro" id="IPR016035">
    <property type="entry name" value="Acyl_Trfase/lysoPLipase"/>
</dbReference>
<dbReference type="InterPro" id="IPR014031">
    <property type="entry name" value="Ketoacyl_synth_C"/>
</dbReference>
<keyword evidence="7" id="KW-0012">Acyltransferase</keyword>
<dbReference type="SUPFAM" id="SSF51735">
    <property type="entry name" value="NAD(P)-binding Rossmann-fold domains"/>
    <property type="match status" value="2"/>
</dbReference>
<feature type="region of interest" description="N-terminal hotdog fold" evidence="8">
    <location>
        <begin position="838"/>
        <end position="975"/>
    </location>
</feature>
<name>A0A6H0YV31_CLAME</name>
<evidence type="ECO:0000256" key="5">
    <source>
        <dbReference type="ARBA" id="ARBA00023002"/>
    </source>
</evidence>
<dbReference type="PROSITE" id="PS00606">
    <property type="entry name" value="KS3_1"/>
    <property type="match status" value="1"/>
</dbReference>
<keyword evidence="4" id="KW-0521">NADP</keyword>
<dbReference type="Pfam" id="PF14765">
    <property type="entry name" value="PS-DH"/>
    <property type="match status" value="1"/>
</dbReference>
<dbReference type="SUPFAM" id="SSF50129">
    <property type="entry name" value="GroES-like"/>
    <property type="match status" value="1"/>
</dbReference>
<evidence type="ECO:0000256" key="4">
    <source>
        <dbReference type="ARBA" id="ARBA00022857"/>
    </source>
</evidence>
<dbReference type="InterPro" id="IPR013968">
    <property type="entry name" value="PKS_KR"/>
</dbReference>
<dbReference type="SUPFAM" id="SSF52151">
    <property type="entry name" value="FabD/lysophospholipase-like"/>
    <property type="match status" value="1"/>
</dbReference>
<gene>
    <name evidence="12" type="primary">PKS11</name>
</gene>
<dbReference type="Pfam" id="PF23114">
    <property type="entry name" value="NAD-bd_HRPKS_sdrA"/>
    <property type="match status" value="1"/>
</dbReference>
<dbReference type="InterPro" id="IPR020843">
    <property type="entry name" value="ER"/>
</dbReference>
<dbReference type="Pfam" id="PF00550">
    <property type="entry name" value="PP-binding"/>
    <property type="match status" value="1"/>
</dbReference>
<dbReference type="Gene3D" id="3.40.50.720">
    <property type="entry name" value="NAD(P)-binding Rossmann-like Domain"/>
    <property type="match status" value="1"/>
</dbReference>
<keyword evidence="2" id="KW-0597">Phosphoprotein</keyword>
<dbReference type="Pfam" id="PF08659">
    <property type="entry name" value="KR"/>
    <property type="match status" value="1"/>
</dbReference>
<evidence type="ECO:0000256" key="1">
    <source>
        <dbReference type="ARBA" id="ARBA00022450"/>
    </source>
</evidence>
<evidence type="ECO:0000313" key="12">
    <source>
        <dbReference type="EMBL" id="QIX11480.1"/>
    </source>
</evidence>
<keyword evidence="3" id="KW-0808">Transferase</keyword>
<dbReference type="InterPro" id="IPR049552">
    <property type="entry name" value="PKS_DH_N"/>
</dbReference>
<dbReference type="PROSITE" id="PS52019">
    <property type="entry name" value="PKS_MFAS_DH"/>
    <property type="match status" value="1"/>
</dbReference>
<organism evidence="12">
    <name type="scientific">Cladonia metacorallifera</name>
    <name type="common">Lichen-forming fungus</name>
    <dbReference type="NCBI Taxonomy" id="195773"/>
    <lineage>
        <taxon>Eukaryota</taxon>
        <taxon>Fungi</taxon>
        <taxon>Dikarya</taxon>
        <taxon>Ascomycota</taxon>
        <taxon>Pezizomycotina</taxon>
        <taxon>Lecanoromycetes</taxon>
        <taxon>OSLEUM clade</taxon>
        <taxon>Lecanoromycetidae</taxon>
        <taxon>Lecanorales</taxon>
        <taxon>Lecanorineae</taxon>
        <taxon>Cladoniaceae</taxon>
        <taxon>Cladonia</taxon>
    </lineage>
</organism>
<dbReference type="InterPro" id="IPR057326">
    <property type="entry name" value="KR_dom"/>
</dbReference>
<dbReference type="SMART" id="SM00822">
    <property type="entry name" value="PKS_KR"/>
    <property type="match status" value="1"/>
</dbReference>
<dbReference type="EMBL" id="MN317146">
    <property type="protein sequence ID" value="QIX11480.1"/>
    <property type="molecule type" value="Genomic_DNA"/>
</dbReference>
<dbReference type="InterPro" id="IPR036736">
    <property type="entry name" value="ACP-like_sf"/>
</dbReference>
<dbReference type="Pfam" id="PF02801">
    <property type="entry name" value="Ketoacyl-synt_C"/>
    <property type="match status" value="1"/>
</dbReference>
<proteinExistence type="predicted"/>
<dbReference type="InterPro" id="IPR036291">
    <property type="entry name" value="NAD(P)-bd_dom_sf"/>
</dbReference>
<feature type="domain" description="Ketosynthase family 3 (KS3)" evidence="10">
    <location>
        <begin position="1"/>
        <end position="340"/>
    </location>
</feature>
<evidence type="ECO:0000256" key="2">
    <source>
        <dbReference type="ARBA" id="ARBA00022553"/>
    </source>
</evidence>
<dbReference type="InterPro" id="IPR018201">
    <property type="entry name" value="Ketoacyl_synth_AS"/>
</dbReference>
<dbReference type="SMART" id="SM00825">
    <property type="entry name" value="PKS_KS"/>
    <property type="match status" value="1"/>
</dbReference>
<feature type="region of interest" description="C-terminal hotdog fold" evidence="8">
    <location>
        <begin position="988"/>
        <end position="1141"/>
    </location>
</feature>
<evidence type="ECO:0000259" key="11">
    <source>
        <dbReference type="PROSITE" id="PS52019"/>
    </source>
</evidence>
<feature type="domain" description="PKS/mFAS DH" evidence="11">
    <location>
        <begin position="838"/>
        <end position="1141"/>
    </location>
</feature>
<dbReference type="CDD" id="cd00833">
    <property type="entry name" value="PKS"/>
    <property type="match status" value="1"/>
</dbReference>
<dbReference type="GO" id="GO:0016491">
    <property type="term" value="F:oxidoreductase activity"/>
    <property type="evidence" value="ECO:0007669"/>
    <property type="project" value="UniProtKB-KW"/>
</dbReference>
<dbReference type="GO" id="GO:0004312">
    <property type="term" value="F:fatty acid synthase activity"/>
    <property type="evidence" value="ECO:0007669"/>
    <property type="project" value="TreeGrafter"/>
</dbReference>
<dbReference type="SMART" id="SM00829">
    <property type="entry name" value="PKS_ER"/>
    <property type="match status" value="1"/>
</dbReference>
<dbReference type="InterPro" id="IPR042104">
    <property type="entry name" value="PKS_dehydratase_sf"/>
</dbReference>
<dbReference type="GO" id="GO:0006633">
    <property type="term" value="P:fatty acid biosynthetic process"/>
    <property type="evidence" value="ECO:0007669"/>
    <property type="project" value="InterPro"/>
</dbReference>
<evidence type="ECO:0000259" key="10">
    <source>
        <dbReference type="PROSITE" id="PS52004"/>
    </source>
</evidence>
<dbReference type="SUPFAM" id="SSF47336">
    <property type="entry name" value="ACP-like"/>
    <property type="match status" value="1"/>
</dbReference>
<keyword evidence="5" id="KW-0560">Oxidoreductase</keyword>
<dbReference type="GO" id="GO:0030639">
    <property type="term" value="P:polyketide biosynthetic process"/>
    <property type="evidence" value="ECO:0007669"/>
    <property type="project" value="UniProtKB-ARBA"/>
</dbReference>
<protein>
    <submittedName>
        <fullName evidence="12">Polyketide synthase</fullName>
    </submittedName>
</protein>
<dbReference type="Pfam" id="PF00109">
    <property type="entry name" value="ketoacyl-synt"/>
    <property type="match status" value="1"/>
</dbReference>
<dbReference type="Gene3D" id="3.90.180.10">
    <property type="entry name" value="Medium-chain alcohol dehydrogenases, catalytic domain"/>
    <property type="match status" value="1"/>
</dbReference>
<dbReference type="InterPro" id="IPR014030">
    <property type="entry name" value="Ketoacyl_synth_N"/>
</dbReference>
<dbReference type="InterPro" id="IPR001227">
    <property type="entry name" value="Ac_transferase_dom_sf"/>
</dbReference>
<dbReference type="InterPro" id="IPR009081">
    <property type="entry name" value="PP-bd_ACP"/>
</dbReference>
<feature type="active site" description="Proton acceptor; for dehydratase activity" evidence="8">
    <location>
        <position position="870"/>
    </location>
</feature>
<accession>A0A6H0YV31</accession>
<dbReference type="PROSITE" id="PS50075">
    <property type="entry name" value="CARRIER"/>
    <property type="match status" value="1"/>
</dbReference>
<evidence type="ECO:0000256" key="6">
    <source>
        <dbReference type="ARBA" id="ARBA00023268"/>
    </source>
</evidence>
<dbReference type="InterPro" id="IPR032821">
    <property type="entry name" value="PKS_assoc"/>
</dbReference>
<dbReference type="Gene3D" id="3.40.366.10">
    <property type="entry name" value="Malonyl-Coenzyme A Acyl Carrier Protein, domain 2"/>
    <property type="match status" value="1"/>
</dbReference>
<dbReference type="PANTHER" id="PTHR43775:SF50">
    <property type="entry name" value="HIGHLY REDUCING POLYKETIDE SYNTHASE SRDA"/>
    <property type="match status" value="1"/>
</dbReference>
<dbReference type="Gene3D" id="3.40.47.10">
    <property type="match status" value="1"/>
</dbReference>
<evidence type="ECO:0000256" key="7">
    <source>
        <dbReference type="ARBA" id="ARBA00023315"/>
    </source>
</evidence>
<dbReference type="PROSITE" id="PS00012">
    <property type="entry name" value="PHOSPHOPANTETHEINE"/>
    <property type="match status" value="1"/>
</dbReference>
<dbReference type="Pfam" id="PF00698">
    <property type="entry name" value="Acyl_transf_1"/>
    <property type="match status" value="1"/>
</dbReference>
<dbReference type="GO" id="GO:0004315">
    <property type="term" value="F:3-oxoacyl-[acyl-carrier-protein] synthase activity"/>
    <property type="evidence" value="ECO:0007669"/>
    <property type="project" value="InterPro"/>
</dbReference>
<dbReference type="SMART" id="SM00827">
    <property type="entry name" value="PKS_AT"/>
    <property type="match status" value="1"/>
</dbReference>
<dbReference type="Gene3D" id="3.10.129.110">
    <property type="entry name" value="Polyketide synthase dehydratase"/>
    <property type="match status" value="1"/>
</dbReference>
<dbReference type="PROSITE" id="PS52004">
    <property type="entry name" value="KS3_2"/>
    <property type="match status" value="1"/>
</dbReference>